<feature type="compositionally biased region" description="Basic and acidic residues" evidence="1">
    <location>
        <begin position="465"/>
        <end position="474"/>
    </location>
</feature>
<feature type="region of interest" description="Disordered" evidence="1">
    <location>
        <begin position="119"/>
        <end position="144"/>
    </location>
</feature>
<reference evidence="2" key="2">
    <citation type="submission" date="2022-01" db="EMBL/GenBank/DDBJ databases">
        <authorList>
            <person name="Yamashiro T."/>
            <person name="Shiraishi A."/>
            <person name="Satake H."/>
            <person name="Nakayama K."/>
        </authorList>
    </citation>
    <scope>NUCLEOTIDE SEQUENCE</scope>
</reference>
<proteinExistence type="predicted"/>
<comment type="caution">
    <text evidence="2">The sequence shown here is derived from an EMBL/GenBank/DDBJ whole genome shotgun (WGS) entry which is preliminary data.</text>
</comment>
<protein>
    <submittedName>
        <fullName evidence="2">Uncharacterized protein</fullName>
    </submittedName>
</protein>
<feature type="region of interest" description="Disordered" evidence="1">
    <location>
        <begin position="246"/>
        <end position="318"/>
    </location>
</feature>
<feature type="compositionally biased region" description="Basic and acidic residues" evidence="1">
    <location>
        <begin position="172"/>
        <end position="185"/>
    </location>
</feature>
<accession>A0ABQ5C304</accession>
<feature type="region of interest" description="Disordered" evidence="1">
    <location>
        <begin position="171"/>
        <end position="194"/>
    </location>
</feature>
<dbReference type="EMBL" id="BQNB010013841">
    <property type="protein sequence ID" value="GJT20869.1"/>
    <property type="molecule type" value="Genomic_DNA"/>
</dbReference>
<evidence type="ECO:0000256" key="1">
    <source>
        <dbReference type="SAM" id="MobiDB-lite"/>
    </source>
</evidence>
<evidence type="ECO:0000313" key="2">
    <source>
        <dbReference type="EMBL" id="GJT20869.1"/>
    </source>
</evidence>
<keyword evidence="3" id="KW-1185">Reference proteome</keyword>
<feature type="compositionally biased region" description="Polar residues" evidence="1">
    <location>
        <begin position="252"/>
        <end position="288"/>
    </location>
</feature>
<feature type="compositionally biased region" description="Acidic residues" evidence="1">
    <location>
        <begin position="292"/>
        <end position="318"/>
    </location>
</feature>
<feature type="region of interest" description="Disordered" evidence="1">
    <location>
        <begin position="462"/>
        <end position="490"/>
    </location>
</feature>
<name>A0ABQ5C304_9ASTR</name>
<sequence>MFHKKYVDFAELIWEDFSYQIDNRQLKKNRREIMPYPRFTKASSTISSLLTNIIGEDIQEYGKAIPDMMLTNEIMQSEAYMAFIDYSTGLVQPKKTKGKGLQGKKSGVTLKPTSAEISYDSDLESAKRQTSSRRTSKKKVSISADDNIIQEPDVSLELGKSISLTEAEEEEAARRVHATHERLVTESDEPSGMNRLTRRRTTGVVIQDIPNFPKKISVDQSQKLKGIQTLTPEEQIAADMMQALKARKKISRSQPHTGGSSEGTSVSPGVSDESTVILTTSSEGTSTKLEVPDEVSTNDEEEKNDDDDDRSIDIAEIDDDKETYDEFVHGDEYVHGNVGEEMKDTEVIETGKDDEEINDAKVTYAKKTKEVNGDKKKAKLPLTSSSLSISSCFDPLPAIVQRVFVLKKDVQELKQVDYSAVLAESIISQVPPDVKKYLGSSVGDALQKVLWKHTEELIQQSSQKDVSEIRKTKQESASQGENAKSICYTI</sequence>
<evidence type="ECO:0000313" key="3">
    <source>
        <dbReference type="Proteomes" id="UP001151760"/>
    </source>
</evidence>
<feature type="compositionally biased region" description="Basic residues" evidence="1">
    <location>
        <begin position="130"/>
        <end position="140"/>
    </location>
</feature>
<gene>
    <name evidence="2" type="ORF">Tco_0890806</name>
</gene>
<organism evidence="2 3">
    <name type="scientific">Tanacetum coccineum</name>
    <dbReference type="NCBI Taxonomy" id="301880"/>
    <lineage>
        <taxon>Eukaryota</taxon>
        <taxon>Viridiplantae</taxon>
        <taxon>Streptophyta</taxon>
        <taxon>Embryophyta</taxon>
        <taxon>Tracheophyta</taxon>
        <taxon>Spermatophyta</taxon>
        <taxon>Magnoliopsida</taxon>
        <taxon>eudicotyledons</taxon>
        <taxon>Gunneridae</taxon>
        <taxon>Pentapetalae</taxon>
        <taxon>asterids</taxon>
        <taxon>campanulids</taxon>
        <taxon>Asterales</taxon>
        <taxon>Asteraceae</taxon>
        <taxon>Asteroideae</taxon>
        <taxon>Anthemideae</taxon>
        <taxon>Anthemidinae</taxon>
        <taxon>Tanacetum</taxon>
    </lineage>
</organism>
<reference evidence="2" key="1">
    <citation type="journal article" date="2022" name="Int. J. Mol. Sci.">
        <title>Draft Genome of Tanacetum Coccineum: Genomic Comparison of Closely Related Tanacetum-Family Plants.</title>
        <authorList>
            <person name="Yamashiro T."/>
            <person name="Shiraishi A."/>
            <person name="Nakayama K."/>
            <person name="Satake H."/>
        </authorList>
    </citation>
    <scope>NUCLEOTIDE SEQUENCE</scope>
</reference>
<dbReference type="Proteomes" id="UP001151760">
    <property type="component" value="Unassembled WGS sequence"/>
</dbReference>